<keyword evidence="1" id="KW-0805">Transcription regulation</keyword>
<evidence type="ECO:0000256" key="2">
    <source>
        <dbReference type="ARBA" id="ARBA00023125"/>
    </source>
</evidence>
<dbReference type="PANTHER" id="PTHR33164">
    <property type="entry name" value="TRANSCRIPTIONAL REGULATOR, MARR FAMILY"/>
    <property type="match status" value="1"/>
</dbReference>
<evidence type="ECO:0000313" key="6">
    <source>
        <dbReference type="Proteomes" id="UP000832097"/>
    </source>
</evidence>
<dbReference type="PROSITE" id="PS01117">
    <property type="entry name" value="HTH_MARR_1"/>
    <property type="match status" value="1"/>
</dbReference>
<sequence length="147" mass="16000">MADPATDADLFFALVRAETRWFERLDAELHAAHGVHLGSYDVLRVIAGIDGCRVQDIVREIGITVGAVSKSVDRLAGAGLVERRANPDDRRSSHIFPTAAGRRVLDDATPTVERSIRNRLARLDPTDRRALGAAIAALRASFDEDDA</sequence>
<dbReference type="InterPro" id="IPR036388">
    <property type="entry name" value="WH-like_DNA-bd_sf"/>
</dbReference>
<evidence type="ECO:0000259" key="4">
    <source>
        <dbReference type="PROSITE" id="PS50995"/>
    </source>
</evidence>
<dbReference type="RefSeq" id="WP_243556669.1">
    <property type="nucleotide sequence ID" value="NZ_CP094528.1"/>
</dbReference>
<evidence type="ECO:0000256" key="3">
    <source>
        <dbReference type="ARBA" id="ARBA00023163"/>
    </source>
</evidence>
<name>A0ABY4BZK8_9MICO</name>
<organism evidence="5 6">
    <name type="scientific">Agromyces larvae</name>
    <dbReference type="NCBI Taxonomy" id="2929802"/>
    <lineage>
        <taxon>Bacteria</taxon>
        <taxon>Bacillati</taxon>
        <taxon>Actinomycetota</taxon>
        <taxon>Actinomycetes</taxon>
        <taxon>Micrococcales</taxon>
        <taxon>Microbacteriaceae</taxon>
        <taxon>Agromyces</taxon>
    </lineage>
</organism>
<dbReference type="SUPFAM" id="SSF46785">
    <property type="entry name" value="Winged helix' DNA-binding domain"/>
    <property type="match status" value="1"/>
</dbReference>
<dbReference type="SMART" id="SM00347">
    <property type="entry name" value="HTH_MARR"/>
    <property type="match status" value="1"/>
</dbReference>
<dbReference type="InterPro" id="IPR036390">
    <property type="entry name" value="WH_DNA-bd_sf"/>
</dbReference>
<accession>A0ABY4BZK8</accession>
<dbReference type="EMBL" id="CP094528">
    <property type="protein sequence ID" value="UOE44676.1"/>
    <property type="molecule type" value="Genomic_DNA"/>
</dbReference>
<reference evidence="5 6" key="1">
    <citation type="submission" date="2022-03" db="EMBL/GenBank/DDBJ databases">
        <title>Mucilaginibacter sp. isolated from the gut of Protaetia brevitarsis seulensis larvae.</title>
        <authorList>
            <person name="Won M."/>
            <person name="Kim S.-J."/>
            <person name="Kwon S.-W."/>
        </authorList>
    </citation>
    <scope>NUCLEOTIDE SEQUENCE [LARGE SCALE GENOMIC DNA]</scope>
    <source>
        <strain evidence="5 6">CFWR-12</strain>
    </source>
</reference>
<dbReference type="PANTHER" id="PTHR33164:SF94">
    <property type="entry name" value="TRANSCRIPTIONAL REGULATORY PROTEIN-RELATED"/>
    <property type="match status" value="1"/>
</dbReference>
<dbReference type="InterPro" id="IPR039422">
    <property type="entry name" value="MarR/SlyA-like"/>
</dbReference>
<dbReference type="PROSITE" id="PS50995">
    <property type="entry name" value="HTH_MARR_2"/>
    <property type="match status" value="1"/>
</dbReference>
<dbReference type="Pfam" id="PF12802">
    <property type="entry name" value="MarR_2"/>
    <property type="match status" value="1"/>
</dbReference>
<keyword evidence="2" id="KW-0238">DNA-binding</keyword>
<evidence type="ECO:0000256" key="1">
    <source>
        <dbReference type="ARBA" id="ARBA00023015"/>
    </source>
</evidence>
<keyword evidence="3" id="KW-0804">Transcription</keyword>
<dbReference type="InterPro" id="IPR023187">
    <property type="entry name" value="Tscrpt_reg_MarR-type_CS"/>
</dbReference>
<dbReference type="InterPro" id="IPR000835">
    <property type="entry name" value="HTH_MarR-typ"/>
</dbReference>
<dbReference type="Gene3D" id="1.10.10.10">
    <property type="entry name" value="Winged helix-like DNA-binding domain superfamily/Winged helix DNA-binding domain"/>
    <property type="match status" value="1"/>
</dbReference>
<feature type="domain" description="HTH marR-type" evidence="4">
    <location>
        <begin position="7"/>
        <end position="140"/>
    </location>
</feature>
<keyword evidence="6" id="KW-1185">Reference proteome</keyword>
<proteinExistence type="predicted"/>
<gene>
    <name evidence="5" type="ORF">MTO99_02465</name>
</gene>
<dbReference type="Proteomes" id="UP000832097">
    <property type="component" value="Chromosome"/>
</dbReference>
<evidence type="ECO:0000313" key="5">
    <source>
        <dbReference type="EMBL" id="UOE44676.1"/>
    </source>
</evidence>
<protein>
    <submittedName>
        <fullName evidence="5">MarR family transcriptional regulator</fullName>
    </submittedName>
</protein>